<dbReference type="PANTHER" id="PTHR47235:SF1">
    <property type="entry name" value="BLR6548 PROTEIN"/>
    <property type="match status" value="1"/>
</dbReference>
<evidence type="ECO:0000256" key="3">
    <source>
        <dbReference type="SAM" id="SignalP"/>
    </source>
</evidence>
<name>A0ABX5SXW5_9MICO</name>
<dbReference type="CDD" id="cd06343">
    <property type="entry name" value="PBP1_ABC_ligand_binding-like"/>
    <property type="match status" value="1"/>
</dbReference>
<evidence type="ECO:0000256" key="2">
    <source>
        <dbReference type="ARBA" id="ARBA00022729"/>
    </source>
</evidence>
<protein>
    <recommendedName>
        <fullName evidence="4">Leucine-binding protein domain-containing protein</fullName>
    </recommendedName>
</protein>
<feature type="chain" id="PRO_5046719216" description="Leucine-binding protein domain-containing protein" evidence="3">
    <location>
        <begin position="33"/>
        <end position="408"/>
    </location>
</feature>
<dbReference type="Gene3D" id="3.40.50.2300">
    <property type="match status" value="2"/>
</dbReference>
<reference evidence="5 6" key="1">
    <citation type="submission" date="2019-03" db="EMBL/GenBank/DDBJ databases">
        <authorList>
            <person name="Dong K."/>
        </authorList>
    </citation>
    <scope>NUCLEOTIDE SEQUENCE [LARGE SCALE GENOMIC DNA]</scope>
    <source>
        <strain evidence="6">dk512</strain>
    </source>
</reference>
<gene>
    <name evidence="5" type="ORF">E4K62_13825</name>
</gene>
<dbReference type="SUPFAM" id="SSF53822">
    <property type="entry name" value="Periplasmic binding protein-like I"/>
    <property type="match status" value="1"/>
</dbReference>
<feature type="signal peptide" evidence="3">
    <location>
        <begin position="1"/>
        <end position="32"/>
    </location>
</feature>
<dbReference type="RefSeq" id="WP_135068384.1">
    <property type="nucleotide sequence ID" value="NZ_CP038266.1"/>
</dbReference>
<evidence type="ECO:0000313" key="6">
    <source>
        <dbReference type="Proteomes" id="UP000295748"/>
    </source>
</evidence>
<proteinExistence type="inferred from homology"/>
<keyword evidence="6" id="KW-1185">Reference proteome</keyword>
<evidence type="ECO:0000256" key="1">
    <source>
        <dbReference type="ARBA" id="ARBA00010062"/>
    </source>
</evidence>
<dbReference type="InterPro" id="IPR028082">
    <property type="entry name" value="Peripla_BP_I"/>
</dbReference>
<dbReference type="EMBL" id="CP038266">
    <property type="protein sequence ID" value="QBR89660.1"/>
    <property type="molecule type" value="Genomic_DNA"/>
</dbReference>
<dbReference type="InterPro" id="IPR028081">
    <property type="entry name" value="Leu-bd"/>
</dbReference>
<comment type="similarity">
    <text evidence="1">Belongs to the leucine-binding protein family.</text>
</comment>
<dbReference type="PROSITE" id="PS51257">
    <property type="entry name" value="PROKAR_LIPOPROTEIN"/>
    <property type="match status" value="1"/>
</dbReference>
<accession>A0ABX5SXW5</accession>
<organism evidence="5 6">
    <name type="scientific">Microbacterium wangchenii</name>
    <dbReference type="NCBI Taxonomy" id="2541726"/>
    <lineage>
        <taxon>Bacteria</taxon>
        <taxon>Bacillati</taxon>
        <taxon>Actinomycetota</taxon>
        <taxon>Actinomycetes</taxon>
        <taxon>Micrococcales</taxon>
        <taxon>Microbacteriaceae</taxon>
        <taxon>Microbacterium</taxon>
    </lineage>
</organism>
<dbReference type="Pfam" id="PF13458">
    <property type="entry name" value="Peripla_BP_6"/>
    <property type="match status" value="1"/>
</dbReference>
<evidence type="ECO:0000259" key="4">
    <source>
        <dbReference type="Pfam" id="PF13458"/>
    </source>
</evidence>
<evidence type="ECO:0000313" key="5">
    <source>
        <dbReference type="EMBL" id="QBR89660.1"/>
    </source>
</evidence>
<dbReference type="PANTHER" id="PTHR47235">
    <property type="entry name" value="BLR6548 PROTEIN"/>
    <property type="match status" value="1"/>
</dbReference>
<feature type="domain" description="Leucine-binding protein" evidence="4">
    <location>
        <begin position="45"/>
        <end position="371"/>
    </location>
</feature>
<keyword evidence="2 3" id="KW-0732">Signal</keyword>
<sequence length="408" mass="42689">MKMSRRTRPALIAVTAATALAMLLGGCTGRQAATEPAEGAADDSPIVIGASWPQSGPLAAAAAGLHGFQAYIEATNADGGIDGRQIELVTADDGYDPARLADNQRSFVEKDGAIAVVNFGGIAVPGRPYLNDKKVAQIALAGQTPLSDVENFPYTRAFWPDVAWEGELHAQWLTENAPDAVVGFIGFNNDLSESHIAGLEAGGVTPAQVATVPPGTADLSAQVSQFQAAGVDTVIINIGAPTIGAVTAYMHEIGYEPTLLLAGNMADFVTVVDPAGAEAVRDAYAFHWGKDPADPKNDEDEATQAFVAAMTEHGYESDIRQALAFNGYGLGAALVEALKSAPEMTADGLLEAWDSLADTPNPYLQDGMTLDAGFGGRLIFEVQLTQFDGTSWQPQGELIDLREAGIVD</sequence>
<dbReference type="Proteomes" id="UP000295748">
    <property type="component" value="Chromosome"/>
</dbReference>